<keyword evidence="2" id="KW-0732">Signal</keyword>
<dbReference type="GO" id="GO:0043448">
    <property type="term" value="P:alkane catabolic process"/>
    <property type="evidence" value="ECO:0007669"/>
    <property type="project" value="TreeGrafter"/>
</dbReference>
<feature type="chain" id="PRO_5010296831" evidence="2">
    <location>
        <begin position="21"/>
        <end position="183"/>
    </location>
</feature>
<feature type="region of interest" description="Disordered" evidence="1">
    <location>
        <begin position="149"/>
        <end position="183"/>
    </location>
</feature>
<proteinExistence type="predicted"/>
<keyword evidence="3" id="KW-0449">Lipoprotein</keyword>
<organism evidence="3 4">
    <name type="scientific">Streptomyces mirabilis</name>
    <dbReference type="NCBI Taxonomy" id="68239"/>
    <lineage>
        <taxon>Bacteria</taxon>
        <taxon>Bacillati</taxon>
        <taxon>Actinomycetota</taxon>
        <taxon>Actinomycetes</taxon>
        <taxon>Kitasatosporales</taxon>
        <taxon>Streptomycetaceae</taxon>
        <taxon>Streptomyces</taxon>
    </lineage>
</organism>
<dbReference type="PANTHER" id="PTHR39335">
    <property type="entry name" value="BLL4220 PROTEIN"/>
    <property type="match status" value="1"/>
</dbReference>
<name>A0A1I1Z522_9ACTN</name>
<feature type="signal peptide" evidence="2">
    <location>
        <begin position="1"/>
        <end position="20"/>
    </location>
</feature>
<gene>
    <name evidence="3" type="ORF">SAMN02787118_101154</name>
</gene>
<sequence length="183" mass="18193">MKGMAAATVPAVSAVPLAAASGCPSRTISSACARLTSGALSAGIPVYIGSAAPGSAATATGTATVHFSKLGPILDDAEGRTFHLPEAAKSTAPTGGGACAFAWPPPLTSGTPRAALFARSNLISTSKRSNGITQVTCTGHPLHCFAGDTTAGDTKGEETSASGATAVRRQRIRQQGRTRSIGD</sequence>
<dbReference type="EMBL" id="FONR01000001">
    <property type="protein sequence ID" value="SFE26767.1"/>
    <property type="molecule type" value="Genomic_DNA"/>
</dbReference>
<reference evidence="3 4" key="1">
    <citation type="submission" date="2016-10" db="EMBL/GenBank/DDBJ databases">
        <authorList>
            <person name="de Groot N.N."/>
        </authorList>
    </citation>
    <scope>NUCLEOTIDE SEQUENCE [LARGE SCALE GENOMIC DNA]</scope>
    <source>
        <strain evidence="3 4">OK461</strain>
    </source>
</reference>
<dbReference type="Pfam" id="PF03640">
    <property type="entry name" value="Lipoprotein_15"/>
    <property type="match status" value="1"/>
</dbReference>
<evidence type="ECO:0000313" key="3">
    <source>
        <dbReference type="EMBL" id="SFE26767.1"/>
    </source>
</evidence>
<dbReference type="AlphaFoldDB" id="A0A1I1Z522"/>
<evidence type="ECO:0000256" key="1">
    <source>
        <dbReference type="SAM" id="MobiDB-lite"/>
    </source>
</evidence>
<evidence type="ECO:0000313" key="4">
    <source>
        <dbReference type="Proteomes" id="UP000181942"/>
    </source>
</evidence>
<dbReference type="InterPro" id="IPR005297">
    <property type="entry name" value="Lipoprotein_repeat"/>
</dbReference>
<evidence type="ECO:0000256" key="2">
    <source>
        <dbReference type="SAM" id="SignalP"/>
    </source>
</evidence>
<dbReference type="OrthoDB" id="597632at2"/>
<dbReference type="Proteomes" id="UP000181942">
    <property type="component" value="Unassembled WGS sequence"/>
</dbReference>
<protein>
    <submittedName>
        <fullName evidence="3">Predicted lipoprotein with conserved Yx(FWY)xxD motif</fullName>
    </submittedName>
</protein>
<dbReference type="PROSITE" id="PS51257">
    <property type="entry name" value="PROKAR_LIPOPROTEIN"/>
    <property type="match status" value="1"/>
</dbReference>
<dbReference type="PANTHER" id="PTHR39335:SF1">
    <property type="entry name" value="BLL4220 PROTEIN"/>
    <property type="match status" value="1"/>
</dbReference>
<accession>A0A1I1Z522</accession>